<dbReference type="EMBL" id="BONC01000042">
    <property type="protein sequence ID" value="GIF59116.1"/>
    <property type="molecule type" value="Genomic_DNA"/>
</dbReference>
<gene>
    <name evidence="1" type="ORF">Air01nite_52110</name>
</gene>
<accession>A0ABQ4C8K4</accession>
<reference evidence="1 2" key="1">
    <citation type="submission" date="2021-01" db="EMBL/GenBank/DDBJ databases">
        <title>Whole genome shotgun sequence of Asanoa iriomotensis NBRC 100142.</title>
        <authorList>
            <person name="Komaki H."/>
            <person name="Tamura T."/>
        </authorList>
    </citation>
    <scope>NUCLEOTIDE SEQUENCE [LARGE SCALE GENOMIC DNA]</scope>
    <source>
        <strain evidence="1 2">NBRC 100142</strain>
    </source>
</reference>
<comment type="caution">
    <text evidence="1">The sequence shown here is derived from an EMBL/GenBank/DDBJ whole genome shotgun (WGS) entry which is preliminary data.</text>
</comment>
<dbReference type="RefSeq" id="WP_203705959.1">
    <property type="nucleotide sequence ID" value="NZ_BAAALU010000003.1"/>
</dbReference>
<dbReference type="Proteomes" id="UP000624325">
    <property type="component" value="Unassembled WGS sequence"/>
</dbReference>
<name>A0ABQ4C8K4_9ACTN</name>
<organism evidence="1 2">
    <name type="scientific">Asanoa iriomotensis</name>
    <dbReference type="NCBI Taxonomy" id="234613"/>
    <lineage>
        <taxon>Bacteria</taxon>
        <taxon>Bacillati</taxon>
        <taxon>Actinomycetota</taxon>
        <taxon>Actinomycetes</taxon>
        <taxon>Micromonosporales</taxon>
        <taxon>Micromonosporaceae</taxon>
        <taxon>Asanoa</taxon>
    </lineage>
</organism>
<keyword evidence="2" id="KW-1185">Reference proteome</keyword>
<sequence>MTAPVVPADVRAAGARTVELMLEFFEDELDGPPTLGEFLEILNFSTPSGRGLPRSLRLRATVKGGRRYVMNRASRVADLNDAVFVEAAELLVSLVDSRLSNGGQELTGGGLASALLQVVHESGVSFADLPAGEVVALDADKSRTIRAVAGDVVAVPGRNGGYHLGVVIMRSRFGTAIGFLRGTSAVPRLDSSSHRQPRVRPLYTDDRAIADGTWPIVGHDEDLRALFPDQPEIYHAPGQPWSPVDLGEFGSAESPSGTLRPITRQEADEVGLLANGFSQTYPSEHLQELLDKTL</sequence>
<protein>
    <submittedName>
        <fullName evidence="1">Uncharacterized protein</fullName>
    </submittedName>
</protein>
<proteinExistence type="predicted"/>
<evidence type="ECO:0000313" key="1">
    <source>
        <dbReference type="EMBL" id="GIF59116.1"/>
    </source>
</evidence>
<evidence type="ECO:0000313" key="2">
    <source>
        <dbReference type="Proteomes" id="UP000624325"/>
    </source>
</evidence>